<feature type="compositionally biased region" description="Pro residues" evidence="1">
    <location>
        <begin position="92"/>
        <end position="103"/>
    </location>
</feature>
<gene>
    <name evidence="2" type="ORF">PIB30_034499</name>
</gene>
<feature type="compositionally biased region" description="Pro residues" evidence="1">
    <location>
        <begin position="160"/>
        <end position="171"/>
    </location>
</feature>
<keyword evidence="3" id="KW-1185">Reference proteome</keyword>
<sequence>MVISKFLDVCVMFPHYQLTVPNLMLEPTKLFFLVINLVLKPNAISAQYPSLSTQKPSTPTIPIGPSPLPDDPPYPLSSLTLADPIMPNRPAASPPDSVPPHLPPSSLQTLAPFPITYEQRRPHPLPSPITPSLPSSNTHVPGPSSPILPPSSSPTTFGVTPPPPPPPPTPPRRSQQCHSPFSRCQSSP</sequence>
<dbReference type="Proteomes" id="UP001341840">
    <property type="component" value="Unassembled WGS sequence"/>
</dbReference>
<dbReference type="PRINTS" id="PR01217">
    <property type="entry name" value="PRICHEXTENSN"/>
</dbReference>
<evidence type="ECO:0000256" key="1">
    <source>
        <dbReference type="SAM" id="MobiDB-lite"/>
    </source>
</evidence>
<protein>
    <submittedName>
        <fullName evidence="2">Uncharacterized protein</fullName>
    </submittedName>
</protein>
<accession>A0ABU6XEL6</accession>
<evidence type="ECO:0000313" key="2">
    <source>
        <dbReference type="EMBL" id="MED6195068.1"/>
    </source>
</evidence>
<feature type="region of interest" description="Disordered" evidence="1">
    <location>
        <begin position="49"/>
        <end position="188"/>
    </location>
</feature>
<organism evidence="2 3">
    <name type="scientific">Stylosanthes scabra</name>
    <dbReference type="NCBI Taxonomy" id="79078"/>
    <lineage>
        <taxon>Eukaryota</taxon>
        <taxon>Viridiplantae</taxon>
        <taxon>Streptophyta</taxon>
        <taxon>Embryophyta</taxon>
        <taxon>Tracheophyta</taxon>
        <taxon>Spermatophyta</taxon>
        <taxon>Magnoliopsida</taxon>
        <taxon>eudicotyledons</taxon>
        <taxon>Gunneridae</taxon>
        <taxon>Pentapetalae</taxon>
        <taxon>rosids</taxon>
        <taxon>fabids</taxon>
        <taxon>Fabales</taxon>
        <taxon>Fabaceae</taxon>
        <taxon>Papilionoideae</taxon>
        <taxon>50 kb inversion clade</taxon>
        <taxon>dalbergioids sensu lato</taxon>
        <taxon>Dalbergieae</taxon>
        <taxon>Pterocarpus clade</taxon>
        <taxon>Stylosanthes</taxon>
    </lineage>
</organism>
<proteinExistence type="predicted"/>
<evidence type="ECO:0000313" key="3">
    <source>
        <dbReference type="Proteomes" id="UP001341840"/>
    </source>
</evidence>
<comment type="caution">
    <text evidence="2">The sequence shown here is derived from an EMBL/GenBank/DDBJ whole genome shotgun (WGS) entry which is preliminary data.</text>
</comment>
<feature type="compositionally biased region" description="Pro residues" evidence="1">
    <location>
        <begin position="62"/>
        <end position="75"/>
    </location>
</feature>
<dbReference type="EMBL" id="JASCZI010211609">
    <property type="protein sequence ID" value="MED6195068.1"/>
    <property type="molecule type" value="Genomic_DNA"/>
</dbReference>
<reference evidence="2 3" key="1">
    <citation type="journal article" date="2023" name="Plants (Basel)">
        <title>Bridging the Gap: Combining Genomics and Transcriptomics Approaches to Understand Stylosanthes scabra, an Orphan Legume from the Brazilian Caatinga.</title>
        <authorList>
            <person name="Ferreira-Neto J.R.C."/>
            <person name="da Silva M.D."/>
            <person name="Binneck E."/>
            <person name="de Melo N.F."/>
            <person name="da Silva R.H."/>
            <person name="de Melo A.L.T.M."/>
            <person name="Pandolfi V."/>
            <person name="Bustamante F.O."/>
            <person name="Brasileiro-Vidal A.C."/>
            <person name="Benko-Iseppon A.M."/>
        </authorList>
    </citation>
    <scope>NUCLEOTIDE SEQUENCE [LARGE SCALE GENOMIC DNA]</scope>
    <source>
        <tissue evidence="2">Leaves</tissue>
    </source>
</reference>
<name>A0ABU6XEL6_9FABA</name>
<feature type="compositionally biased region" description="Pro residues" evidence="1">
    <location>
        <begin position="143"/>
        <end position="152"/>
    </location>
</feature>
<feature type="compositionally biased region" description="Polar residues" evidence="1">
    <location>
        <begin position="172"/>
        <end position="188"/>
    </location>
</feature>